<dbReference type="PANTHER" id="PTHR45908">
    <property type="entry name" value="PROTEIN CBG11750-RELATED"/>
    <property type="match status" value="1"/>
</dbReference>
<evidence type="ECO:0000313" key="3">
    <source>
        <dbReference type="Proteomes" id="UP000835052"/>
    </source>
</evidence>
<dbReference type="PANTHER" id="PTHR45908:SF11">
    <property type="entry name" value="FUNGAL LIPASE-LIKE DOMAIN-CONTAINING PROTEIN"/>
    <property type="match status" value="1"/>
</dbReference>
<feature type="domain" description="Fungal lipase-type" evidence="1">
    <location>
        <begin position="102"/>
        <end position="238"/>
    </location>
</feature>
<sequence>MERIFCATVNKCGFSPCATTITRLINCPSLPDAAHAYDDNFARTKFLPLIGAGATDTPAKCFANNWPTMKLYNTIHINCSTYGPEAGCFMYTAFDTTQKIIVMGFRGTQGSTQLSEEIGAFFLGKRKFFDVGYVFEYFYDAFMYFWNAGLSNDIRQLKYLYPDFDLWVTGHSLGGALSSVAASYVVKAGIFQGQKIKLLTVGQPRTGDYDYALWHQNTFPYSYRVVHHKDIVPHVAPQLMPDGDEMFHHRTEIWYNNNMTIGAPYNVCKEADGLHCSNTQVDTSFDDHMYYYNTDLGVYGPRGCPKQ</sequence>
<evidence type="ECO:0000313" key="2">
    <source>
        <dbReference type="EMBL" id="CAD6200249.1"/>
    </source>
</evidence>
<keyword evidence="3" id="KW-1185">Reference proteome</keyword>
<gene>
    <name evidence="2" type="ORF">CAUJ_LOCUS16146</name>
</gene>
<name>A0A8S1HXR3_9PELO</name>
<dbReference type="CDD" id="cd00519">
    <property type="entry name" value="Lipase_3"/>
    <property type="match status" value="1"/>
</dbReference>
<proteinExistence type="predicted"/>
<reference evidence="2" key="1">
    <citation type="submission" date="2020-10" db="EMBL/GenBank/DDBJ databases">
        <authorList>
            <person name="Kikuchi T."/>
        </authorList>
    </citation>
    <scope>NUCLEOTIDE SEQUENCE</scope>
    <source>
        <strain evidence="2">NKZ352</strain>
    </source>
</reference>
<organism evidence="2 3">
    <name type="scientific">Caenorhabditis auriculariae</name>
    <dbReference type="NCBI Taxonomy" id="2777116"/>
    <lineage>
        <taxon>Eukaryota</taxon>
        <taxon>Metazoa</taxon>
        <taxon>Ecdysozoa</taxon>
        <taxon>Nematoda</taxon>
        <taxon>Chromadorea</taxon>
        <taxon>Rhabditida</taxon>
        <taxon>Rhabditina</taxon>
        <taxon>Rhabditomorpha</taxon>
        <taxon>Rhabditoidea</taxon>
        <taxon>Rhabditidae</taxon>
        <taxon>Peloderinae</taxon>
        <taxon>Caenorhabditis</taxon>
    </lineage>
</organism>
<dbReference type="Proteomes" id="UP000835052">
    <property type="component" value="Unassembled WGS sequence"/>
</dbReference>
<dbReference type="InterPro" id="IPR002921">
    <property type="entry name" value="Fungal_lipase-type"/>
</dbReference>
<dbReference type="GO" id="GO:0006629">
    <property type="term" value="P:lipid metabolic process"/>
    <property type="evidence" value="ECO:0007669"/>
    <property type="project" value="InterPro"/>
</dbReference>
<evidence type="ECO:0000259" key="1">
    <source>
        <dbReference type="Pfam" id="PF01764"/>
    </source>
</evidence>
<protein>
    <recommendedName>
        <fullName evidence="1">Fungal lipase-type domain-containing protein</fullName>
    </recommendedName>
</protein>
<accession>A0A8S1HXR3</accession>
<dbReference type="SUPFAM" id="SSF53474">
    <property type="entry name" value="alpha/beta-Hydrolases"/>
    <property type="match status" value="1"/>
</dbReference>
<dbReference type="EMBL" id="CAJGYM010000269">
    <property type="protein sequence ID" value="CAD6200249.1"/>
    <property type="molecule type" value="Genomic_DNA"/>
</dbReference>
<dbReference type="Pfam" id="PF01764">
    <property type="entry name" value="Lipase_3"/>
    <property type="match status" value="1"/>
</dbReference>
<dbReference type="OrthoDB" id="426718at2759"/>
<dbReference type="InterPro" id="IPR029058">
    <property type="entry name" value="AB_hydrolase_fold"/>
</dbReference>
<dbReference type="Gene3D" id="3.40.50.1820">
    <property type="entry name" value="alpha/beta hydrolase"/>
    <property type="match status" value="1"/>
</dbReference>
<dbReference type="AlphaFoldDB" id="A0A8S1HXR3"/>
<comment type="caution">
    <text evidence="2">The sequence shown here is derived from an EMBL/GenBank/DDBJ whole genome shotgun (WGS) entry which is preliminary data.</text>
</comment>